<reference evidence="1" key="1">
    <citation type="submission" date="2021-06" db="EMBL/GenBank/DDBJ databases">
        <authorList>
            <person name="Hodson N. C."/>
            <person name="Mongue J. A."/>
            <person name="Jaron S. K."/>
        </authorList>
    </citation>
    <scope>NUCLEOTIDE SEQUENCE</scope>
</reference>
<organism evidence="1 2">
    <name type="scientific">Allacma fusca</name>
    <dbReference type="NCBI Taxonomy" id="39272"/>
    <lineage>
        <taxon>Eukaryota</taxon>
        <taxon>Metazoa</taxon>
        <taxon>Ecdysozoa</taxon>
        <taxon>Arthropoda</taxon>
        <taxon>Hexapoda</taxon>
        <taxon>Collembola</taxon>
        <taxon>Symphypleona</taxon>
        <taxon>Sminthuridae</taxon>
        <taxon>Allacma</taxon>
    </lineage>
</organism>
<dbReference type="AlphaFoldDB" id="A0A8J2JWM0"/>
<sequence length="163" mass="18566">IETLDEEESVRPVRKRGKIIKQSDVEYEFRSLDCDPGNNENSSGTSDISFLPIPKTLLLHVTDSSQLPETSAEIPDNVNFASFKSSAIKPAKRFEERVLRQLQRISLGLPQLPLKTPEEVMEFSDLVRQPEVTLANIVAFLSQIFRKWDKGLHQKNLDETDDK</sequence>
<comment type="caution">
    <text evidence="1">The sequence shown here is derived from an EMBL/GenBank/DDBJ whole genome shotgun (WGS) entry which is preliminary data.</text>
</comment>
<accession>A0A8J2JWM0</accession>
<proteinExistence type="predicted"/>
<protein>
    <submittedName>
        <fullName evidence="1">Uncharacterized protein</fullName>
    </submittedName>
</protein>
<dbReference type="Proteomes" id="UP000708208">
    <property type="component" value="Unassembled WGS sequence"/>
</dbReference>
<name>A0A8J2JWM0_9HEXA</name>
<dbReference type="EMBL" id="CAJVCH010159671">
    <property type="protein sequence ID" value="CAG7728190.1"/>
    <property type="molecule type" value="Genomic_DNA"/>
</dbReference>
<keyword evidence="2" id="KW-1185">Reference proteome</keyword>
<gene>
    <name evidence="1" type="ORF">AFUS01_LOCUS16991</name>
</gene>
<feature type="non-terminal residue" evidence="1">
    <location>
        <position position="1"/>
    </location>
</feature>
<evidence type="ECO:0000313" key="2">
    <source>
        <dbReference type="Proteomes" id="UP000708208"/>
    </source>
</evidence>
<evidence type="ECO:0000313" key="1">
    <source>
        <dbReference type="EMBL" id="CAG7728190.1"/>
    </source>
</evidence>